<dbReference type="SUPFAM" id="SSF52980">
    <property type="entry name" value="Restriction endonuclease-like"/>
    <property type="match status" value="1"/>
</dbReference>
<sequence length="301" mass="34077">MSTFNFDIHPQRFSDLKRSDIRSGRWVPFVPGIYVPRGCSVNRIGAARALHLRYPTATIGGYAALLFHGVPFWGDSAIALGHVVSNHARVDPHFRLLRGTEFSPFSGLDPAYPELTCTDVATATVDCLVDLAKEREQWWTTIIPGMSLPDVRCIHIIDAARNYAGLTNTQLRKAARHRFDRCRLSRLLKHSIPNSGSPQETTLRLLLTQIFPGLVCQHEVRNGSKLVTVIDFAWPMLKVAIYYDGHHHNIVSTANRDKEIDAYLQENGWRVLRVTKSMVTPERRDQLLWRVGKLIALAHKI</sequence>
<dbReference type="Gene3D" id="3.40.960.10">
    <property type="entry name" value="VSR Endonuclease"/>
    <property type="match status" value="1"/>
</dbReference>
<dbReference type="Pfam" id="PF04480">
    <property type="entry name" value="DUF559"/>
    <property type="match status" value="1"/>
</dbReference>
<organism evidence="2 3">
    <name type="scientific">Corynebacterium hindlerae</name>
    <dbReference type="NCBI Taxonomy" id="699041"/>
    <lineage>
        <taxon>Bacteria</taxon>
        <taxon>Bacillati</taxon>
        <taxon>Actinomycetota</taxon>
        <taxon>Actinomycetes</taxon>
        <taxon>Mycobacteriales</taxon>
        <taxon>Corynebacteriaceae</taxon>
        <taxon>Corynebacterium</taxon>
    </lineage>
</organism>
<dbReference type="EMBL" id="CP059833">
    <property type="protein sequence ID" value="QMV84538.1"/>
    <property type="molecule type" value="Genomic_DNA"/>
</dbReference>
<keyword evidence="3" id="KW-1185">Reference proteome</keyword>
<dbReference type="AlphaFoldDB" id="A0A7G5FD47"/>
<protein>
    <submittedName>
        <fullName evidence="2">DUF559 domain-containing protein</fullName>
    </submittedName>
</protein>
<dbReference type="InterPro" id="IPR011335">
    <property type="entry name" value="Restrct_endonuc-II-like"/>
</dbReference>
<dbReference type="Proteomes" id="UP000515570">
    <property type="component" value="Chromosome"/>
</dbReference>
<name>A0A7G5FD47_9CORY</name>
<dbReference type="RefSeq" id="WP_182385346.1">
    <property type="nucleotide sequence ID" value="NZ_CP059833.1"/>
</dbReference>
<evidence type="ECO:0000313" key="3">
    <source>
        <dbReference type="Proteomes" id="UP000515570"/>
    </source>
</evidence>
<evidence type="ECO:0000313" key="2">
    <source>
        <dbReference type="EMBL" id="QMV84538.1"/>
    </source>
</evidence>
<gene>
    <name evidence="2" type="ORF">HW450_09215</name>
</gene>
<reference evidence="2 3" key="1">
    <citation type="submission" date="2020-07" db="EMBL/GenBank/DDBJ databases">
        <title>non toxigenic Corynebacterium sp. nov from a clinical source.</title>
        <authorList>
            <person name="Bernier A.-M."/>
            <person name="Bernard K."/>
        </authorList>
    </citation>
    <scope>NUCLEOTIDE SEQUENCE [LARGE SCALE GENOMIC DNA]</scope>
    <source>
        <strain evidence="3">NML 93-0612</strain>
    </source>
</reference>
<feature type="domain" description="DUF559" evidence="1">
    <location>
        <begin position="229"/>
        <end position="281"/>
    </location>
</feature>
<proteinExistence type="predicted"/>
<dbReference type="InterPro" id="IPR007569">
    <property type="entry name" value="DUF559"/>
</dbReference>
<evidence type="ECO:0000259" key="1">
    <source>
        <dbReference type="Pfam" id="PF04480"/>
    </source>
</evidence>
<accession>A0A7G5FD47</accession>